<dbReference type="OMA" id="IYREWWE"/>
<name>C6H1C6_AJECH</name>
<dbReference type="InterPro" id="IPR006674">
    <property type="entry name" value="HD_domain"/>
</dbReference>
<dbReference type="PANTHER" id="PTHR33594:SF1">
    <property type="entry name" value="HD_PDEASE DOMAIN-CONTAINING PROTEIN"/>
    <property type="match status" value="1"/>
</dbReference>
<dbReference type="VEuPathDB" id="FungiDB:HCDG_00508"/>
<gene>
    <name evidence="2" type="ORF">HCDG_00508</name>
</gene>
<proteinExistence type="predicted"/>
<evidence type="ECO:0000259" key="1">
    <source>
        <dbReference type="SMART" id="SM00471"/>
    </source>
</evidence>
<dbReference type="SUPFAM" id="SSF109604">
    <property type="entry name" value="HD-domain/PDEase-like"/>
    <property type="match status" value="1"/>
</dbReference>
<dbReference type="HOGENOM" id="CLU_721533_0_0_1"/>
<evidence type="ECO:0000313" key="2">
    <source>
        <dbReference type="EMBL" id="EER44930.1"/>
    </source>
</evidence>
<dbReference type="AlphaFoldDB" id="C6H1C6"/>
<dbReference type="Pfam" id="PF01966">
    <property type="entry name" value="HD"/>
    <property type="match status" value="1"/>
</dbReference>
<reference evidence="3" key="1">
    <citation type="submission" date="2009-05" db="EMBL/GenBank/DDBJ databases">
        <title>The genome sequence of Ajellomyces capsulatus strain H143.</title>
        <authorList>
            <person name="Champion M."/>
            <person name="Cuomo C.A."/>
            <person name="Ma L.-J."/>
            <person name="Henn M.R."/>
            <person name="Sil A."/>
            <person name="Goldman B."/>
            <person name="Young S.K."/>
            <person name="Kodira C.D."/>
            <person name="Zeng Q."/>
            <person name="Koehrsen M."/>
            <person name="Alvarado L."/>
            <person name="Berlin A.M."/>
            <person name="Borenstein D."/>
            <person name="Chen Z."/>
            <person name="Engels R."/>
            <person name="Freedman E."/>
            <person name="Gellesch M."/>
            <person name="Goldberg J."/>
            <person name="Griggs A."/>
            <person name="Gujja S."/>
            <person name="Heiman D.I."/>
            <person name="Hepburn T.A."/>
            <person name="Howarth C."/>
            <person name="Jen D."/>
            <person name="Larson L."/>
            <person name="Lewis B."/>
            <person name="Mehta T."/>
            <person name="Park D."/>
            <person name="Pearson M."/>
            <person name="Roberts A."/>
            <person name="Saif S."/>
            <person name="Shea T.D."/>
            <person name="Shenoy N."/>
            <person name="Sisk P."/>
            <person name="Stolte C."/>
            <person name="Sykes S."/>
            <person name="Walk T."/>
            <person name="White J."/>
            <person name="Yandava C."/>
            <person name="Klein B."/>
            <person name="McEwen J.G."/>
            <person name="Puccia R."/>
            <person name="Goldman G.H."/>
            <person name="Felipe M.S."/>
            <person name="Nino-Vega G."/>
            <person name="San-Blas G."/>
            <person name="Taylor J.W."/>
            <person name="Mendoza L."/>
            <person name="Galagan J.E."/>
            <person name="Nusbaum C."/>
            <person name="Birren B.W."/>
        </authorList>
    </citation>
    <scope>NUCLEOTIDE SEQUENCE [LARGE SCALE GENOMIC DNA]</scope>
    <source>
        <strain evidence="3">H143</strain>
    </source>
</reference>
<dbReference type="GO" id="GO:0016787">
    <property type="term" value="F:hydrolase activity"/>
    <property type="evidence" value="ECO:0007669"/>
    <property type="project" value="UniProtKB-KW"/>
</dbReference>
<organism evidence="2 3">
    <name type="scientific">Ajellomyces capsulatus (strain H143)</name>
    <name type="common">Darling's disease fungus</name>
    <name type="synonym">Histoplasma capsulatum</name>
    <dbReference type="NCBI Taxonomy" id="544712"/>
    <lineage>
        <taxon>Eukaryota</taxon>
        <taxon>Fungi</taxon>
        <taxon>Dikarya</taxon>
        <taxon>Ascomycota</taxon>
        <taxon>Pezizomycotina</taxon>
        <taxon>Eurotiomycetes</taxon>
        <taxon>Eurotiomycetidae</taxon>
        <taxon>Onygenales</taxon>
        <taxon>Ajellomycetaceae</taxon>
        <taxon>Histoplasma</taxon>
    </lineage>
</organism>
<dbReference type="InterPro" id="IPR003607">
    <property type="entry name" value="HD/PDEase_dom"/>
</dbReference>
<feature type="domain" description="HD/PDEase" evidence="1">
    <location>
        <begin position="114"/>
        <end position="248"/>
    </location>
</feature>
<dbReference type="Proteomes" id="UP000002624">
    <property type="component" value="Unassembled WGS sequence"/>
</dbReference>
<accession>C6H1C6</accession>
<dbReference type="eggNOG" id="ENOG502QSR7">
    <property type="taxonomic scope" value="Eukaryota"/>
</dbReference>
<sequence>MSAFAELHTWDQCQLAHQRQGKPESPGTLASSLQKLQGLDRFRIFNIIYLSTWLALDVGDALTVRRGTRDPNAKQDPKALPLYASPSTNSSLVSDSILVEKVTSYVEEYMLHYDSSHDFDHVLRVLGLARRIASVLSDPDSPSSSTHYDPLIITLSSLLHDVGDKKYLKPGDNADTMVYELLVSFGASNSLAEKIQTVVSNVSFSAETKSAESREKVQRLVQEIPELGIVQDADRLDAIGGIGIGRTFTYGGAVGKMGQKGRRMQDTIQHFVDKLECLEGLMKTTEGKRLAAERTRRLKIYREWWEEETQEAQEGLKAT</sequence>
<dbReference type="OrthoDB" id="16547at2759"/>
<dbReference type="Gene3D" id="1.10.3210.50">
    <property type="match status" value="1"/>
</dbReference>
<protein>
    <submittedName>
        <fullName evidence="2">Hydrolase</fullName>
    </submittedName>
</protein>
<dbReference type="CDD" id="cd00077">
    <property type="entry name" value="HDc"/>
    <property type="match status" value="1"/>
</dbReference>
<dbReference type="PANTHER" id="PTHR33594">
    <property type="entry name" value="SUPERFAMILY HYDROLASE, PUTATIVE (AFU_ORTHOLOGUE AFUA_1G03035)-RELATED"/>
    <property type="match status" value="1"/>
</dbReference>
<dbReference type="SMART" id="SM00471">
    <property type="entry name" value="HDc"/>
    <property type="match status" value="1"/>
</dbReference>
<dbReference type="EMBL" id="GG692419">
    <property type="protein sequence ID" value="EER44930.1"/>
    <property type="molecule type" value="Genomic_DNA"/>
</dbReference>
<dbReference type="STRING" id="544712.C6H1C6"/>
<keyword evidence="2" id="KW-0378">Hydrolase</keyword>
<evidence type="ECO:0000313" key="3">
    <source>
        <dbReference type="Proteomes" id="UP000002624"/>
    </source>
</evidence>